<evidence type="ECO:0000313" key="2">
    <source>
        <dbReference type="Proteomes" id="UP000465035"/>
    </source>
</evidence>
<name>A0A6P1E917_LENHI</name>
<proteinExistence type="predicted"/>
<organism evidence="1 2">
    <name type="scientific">Lentilactobacillus hilgardii</name>
    <name type="common">Lactobacillus hilgardii</name>
    <dbReference type="NCBI Taxonomy" id="1588"/>
    <lineage>
        <taxon>Bacteria</taxon>
        <taxon>Bacillati</taxon>
        <taxon>Bacillota</taxon>
        <taxon>Bacilli</taxon>
        <taxon>Lactobacillales</taxon>
        <taxon>Lactobacillaceae</taxon>
        <taxon>Lentilactobacillus</taxon>
    </lineage>
</organism>
<reference evidence="1 2" key="1">
    <citation type="submission" date="2019-12" db="EMBL/GenBank/DDBJ databases">
        <title>Lactobacillus hilgardii FLUB.</title>
        <authorList>
            <person name="Gustaw K."/>
        </authorList>
    </citation>
    <scope>NUCLEOTIDE SEQUENCE [LARGE SCALE GENOMIC DNA]</scope>
    <source>
        <strain evidence="1 2">FLUB</strain>
    </source>
</reference>
<protein>
    <submittedName>
        <fullName evidence="1">Uncharacterized protein</fullName>
    </submittedName>
</protein>
<gene>
    <name evidence="1" type="ORF">GQR93_13320</name>
</gene>
<sequence length="197" mass="23443">MFHRDVISLITFFGGILMKGIQRGLLIFGLMLGVSYEIPTTFAATTVNYGVFARSNRDDHINFYFRFNKKLTRVSKKYHEYFGSVAVYDTKIQNNSDYNVRFYFSKLWFANITGYRFYDDVVQRPKKAVVVKAHTTRIVNNSFRDTFDSGYSYYVPQRKKQFVIQYYDDNSYYLAKINHFHYLSKGVGWNPTWKWTK</sequence>
<dbReference type="EMBL" id="CP047121">
    <property type="protein sequence ID" value="QHB53099.1"/>
    <property type="molecule type" value="Genomic_DNA"/>
</dbReference>
<dbReference type="Proteomes" id="UP000465035">
    <property type="component" value="Chromosome"/>
</dbReference>
<evidence type="ECO:0000313" key="1">
    <source>
        <dbReference type="EMBL" id="QHB53099.1"/>
    </source>
</evidence>
<accession>A0A6P1E917</accession>
<dbReference type="AlphaFoldDB" id="A0A6P1E917"/>